<comment type="caution">
    <text evidence="1">The sequence shown here is derived from an EMBL/GenBank/DDBJ whole genome shotgun (WGS) entry which is preliminary data.</text>
</comment>
<keyword evidence="2" id="KW-1185">Reference proteome</keyword>
<dbReference type="EMBL" id="JAIWJX010000002">
    <property type="protein sequence ID" value="MCK6257415.1"/>
    <property type="molecule type" value="Genomic_DNA"/>
</dbReference>
<dbReference type="AlphaFoldDB" id="A0A9X1XE58"/>
<sequence length="77" mass="8955">MSASQEYFEEKEKIDFLLYQGYQITRVSENLDGAAVEFERTGATNQEREVLLLQTADARKYFSSIMFHQQKNLTPAE</sequence>
<dbReference type="RefSeq" id="WP_248252914.1">
    <property type="nucleotide sequence ID" value="NZ_JAIWJX010000002.1"/>
</dbReference>
<organism evidence="1 2">
    <name type="scientific">Fictibacillus marinisediminis</name>
    <dbReference type="NCBI Taxonomy" id="2878389"/>
    <lineage>
        <taxon>Bacteria</taxon>
        <taxon>Bacillati</taxon>
        <taxon>Bacillota</taxon>
        <taxon>Bacilli</taxon>
        <taxon>Bacillales</taxon>
        <taxon>Fictibacillaceae</taxon>
        <taxon>Fictibacillus</taxon>
    </lineage>
</organism>
<accession>A0A9X1XE58</accession>
<dbReference type="Proteomes" id="UP001139011">
    <property type="component" value="Unassembled WGS sequence"/>
</dbReference>
<gene>
    <name evidence="1" type="ORF">LCY76_12515</name>
</gene>
<evidence type="ECO:0000313" key="1">
    <source>
        <dbReference type="EMBL" id="MCK6257415.1"/>
    </source>
</evidence>
<evidence type="ECO:0000313" key="2">
    <source>
        <dbReference type="Proteomes" id="UP001139011"/>
    </source>
</evidence>
<protein>
    <submittedName>
        <fullName evidence="1">Uncharacterized protein</fullName>
    </submittedName>
</protein>
<proteinExistence type="predicted"/>
<reference evidence="1" key="1">
    <citation type="submission" date="2021-09" db="EMBL/GenBank/DDBJ databases">
        <title>Genome analysis of Fictibacillus sp. KIGAM418 isolated from marine sediment.</title>
        <authorList>
            <person name="Seo M.-J."/>
            <person name="Cho E.-S."/>
            <person name="Hwang C.Y."/>
        </authorList>
    </citation>
    <scope>NUCLEOTIDE SEQUENCE</scope>
    <source>
        <strain evidence="1">KIGAM418</strain>
    </source>
</reference>
<name>A0A9X1XE58_9BACL</name>